<dbReference type="PANTHER" id="PTHR43459:SF1">
    <property type="entry name" value="EG:BACN32G11.4 PROTEIN"/>
    <property type="match status" value="1"/>
</dbReference>
<dbReference type="RefSeq" id="WP_044234766.1">
    <property type="nucleotide sequence ID" value="NZ_ASRX01000002.1"/>
</dbReference>
<evidence type="ECO:0000256" key="2">
    <source>
        <dbReference type="RuleBase" id="RU003707"/>
    </source>
</evidence>
<accession>A0A017TIC4</accession>
<dbReference type="PROSITE" id="PS00166">
    <property type="entry name" value="ENOYL_COA_HYDRATASE"/>
    <property type="match status" value="1"/>
</dbReference>
<dbReference type="Proteomes" id="UP000019678">
    <property type="component" value="Unassembled WGS sequence"/>
</dbReference>
<dbReference type="STRING" id="1192034.CAP_2492"/>
<dbReference type="InterPro" id="IPR014748">
    <property type="entry name" value="Enoyl-CoA_hydra_C"/>
</dbReference>
<organism evidence="3 4">
    <name type="scientific">Chondromyces apiculatus DSM 436</name>
    <dbReference type="NCBI Taxonomy" id="1192034"/>
    <lineage>
        <taxon>Bacteria</taxon>
        <taxon>Pseudomonadati</taxon>
        <taxon>Myxococcota</taxon>
        <taxon>Polyangia</taxon>
        <taxon>Polyangiales</taxon>
        <taxon>Polyangiaceae</taxon>
        <taxon>Chondromyces</taxon>
    </lineage>
</organism>
<dbReference type="EMBL" id="ASRX01000002">
    <property type="protein sequence ID" value="EYF08632.1"/>
    <property type="molecule type" value="Genomic_DNA"/>
</dbReference>
<gene>
    <name evidence="3" type="ORF">CAP_2492</name>
</gene>
<dbReference type="SUPFAM" id="SSF52096">
    <property type="entry name" value="ClpP/crotonase"/>
    <property type="match status" value="1"/>
</dbReference>
<dbReference type="InterPro" id="IPR001753">
    <property type="entry name" value="Enoyl-CoA_hydra/iso"/>
</dbReference>
<sequence length="259" mass="27442">MPEVRLERDGGVTTLVLDDARRKNTMTPELGDALAARVLELKKDPDLRAVVLTGAGDAFSAGGDLSMLERLRQASFAEARAFMMGFYQRYLSLTELPVPVIAAVRGPAIGAGLCVALAADLLIVDEDARLALNFVQLGLHPGMGATYLASRKVGAQRAADLLLTGRRFTGRDAVAWGMALEATPAEAVLPRAQALAAQIAENAPLAIRALKSELGLDRAALLTALDREAYEQAVSYGSADLGEGLRALTEKRKPVFSGT</sequence>
<proteinExistence type="inferred from homology"/>
<evidence type="ECO:0000313" key="3">
    <source>
        <dbReference type="EMBL" id="EYF08632.1"/>
    </source>
</evidence>
<dbReference type="OrthoDB" id="9777711at2"/>
<protein>
    <submittedName>
        <fullName evidence="3">Enoyl-CoA hydratase</fullName>
    </submittedName>
</protein>
<dbReference type="AlphaFoldDB" id="A0A017TIC4"/>
<dbReference type="InterPro" id="IPR018376">
    <property type="entry name" value="Enoyl-CoA_hyd/isom_CS"/>
</dbReference>
<dbReference type="eggNOG" id="COG1024">
    <property type="taxonomic scope" value="Bacteria"/>
</dbReference>
<dbReference type="PANTHER" id="PTHR43459">
    <property type="entry name" value="ENOYL-COA HYDRATASE"/>
    <property type="match status" value="1"/>
</dbReference>
<dbReference type="InterPro" id="IPR029045">
    <property type="entry name" value="ClpP/crotonase-like_dom_sf"/>
</dbReference>
<reference evidence="3 4" key="1">
    <citation type="submission" date="2013-05" db="EMBL/GenBank/DDBJ databases">
        <title>Genome assembly of Chondromyces apiculatus DSM 436.</title>
        <authorList>
            <person name="Sharma G."/>
            <person name="Khatri I."/>
            <person name="Kaur C."/>
            <person name="Mayilraj S."/>
            <person name="Subramanian S."/>
        </authorList>
    </citation>
    <scope>NUCLEOTIDE SEQUENCE [LARGE SCALE GENOMIC DNA]</scope>
    <source>
        <strain evidence="3 4">DSM 436</strain>
    </source>
</reference>
<evidence type="ECO:0000256" key="1">
    <source>
        <dbReference type="ARBA" id="ARBA00005254"/>
    </source>
</evidence>
<comment type="similarity">
    <text evidence="1 2">Belongs to the enoyl-CoA hydratase/isomerase family.</text>
</comment>
<evidence type="ECO:0000313" key="4">
    <source>
        <dbReference type="Proteomes" id="UP000019678"/>
    </source>
</evidence>
<dbReference type="Pfam" id="PF00378">
    <property type="entry name" value="ECH_1"/>
    <property type="match status" value="1"/>
</dbReference>
<dbReference type="CDD" id="cd06558">
    <property type="entry name" value="crotonase-like"/>
    <property type="match status" value="1"/>
</dbReference>
<name>A0A017TIC4_9BACT</name>
<dbReference type="Gene3D" id="3.90.226.10">
    <property type="entry name" value="2-enoyl-CoA Hydratase, Chain A, domain 1"/>
    <property type="match status" value="1"/>
</dbReference>
<keyword evidence="4" id="KW-1185">Reference proteome</keyword>
<dbReference type="Gene3D" id="1.10.12.10">
    <property type="entry name" value="Lyase 2-enoyl-coa Hydratase, Chain A, domain 2"/>
    <property type="match status" value="1"/>
</dbReference>
<dbReference type="GO" id="GO:0003824">
    <property type="term" value="F:catalytic activity"/>
    <property type="evidence" value="ECO:0007669"/>
    <property type="project" value="InterPro"/>
</dbReference>
<comment type="caution">
    <text evidence="3">The sequence shown here is derived from an EMBL/GenBank/DDBJ whole genome shotgun (WGS) entry which is preliminary data.</text>
</comment>